<evidence type="ECO:0000259" key="2">
    <source>
        <dbReference type="PROSITE" id="PS50943"/>
    </source>
</evidence>
<dbReference type="PROSITE" id="PS50943">
    <property type="entry name" value="HTH_CROC1"/>
    <property type="match status" value="1"/>
</dbReference>
<name>A0A918GIZ4_9PSEU</name>
<dbReference type="CDD" id="cd00093">
    <property type="entry name" value="HTH_XRE"/>
    <property type="match status" value="1"/>
</dbReference>
<proteinExistence type="predicted"/>
<gene>
    <name evidence="3" type="ORF">GCM10010171_36670</name>
</gene>
<dbReference type="InterPro" id="IPR001387">
    <property type="entry name" value="Cro/C1-type_HTH"/>
</dbReference>
<evidence type="ECO:0000313" key="3">
    <source>
        <dbReference type="EMBL" id="GGS38412.1"/>
    </source>
</evidence>
<evidence type="ECO:0000313" key="4">
    <source>
        <dbReference type="Proteomes" id="UP000660680"/>
    </source>
</evidence>
<dbReference type="EMBL" id="BMRB01000002">
    <property type="protein sequence ID" value="GGS38412.1"/>
    <property type="molecule type" value="Genomic_DNA"/>
</dbReference>
<reference evidence="3" key="2">
    <citation type="submission" date="2020-09" db="EMBL/GenBank/DDBJ databases">
        <authorList>
            <person name="Sun Q."/>
            <person name="Ohkuma M."/>
        </authorList>
    </citation>
    <scope>NUCLEOTIDE SEQUENCE</scope>
    <source>
        <strain evidence="3">JCM 3276</strain>
    </source>
</reference>
<reference evidence="3" key="1">
    <citation type="journal article" date="2014" name="Int. J. Syst. Evol. Microbiol.">
        <title>Complete genome sequence of Corynebacterium casei LMG S-19264T (=DSM 44701T), isolated from a smear-ripened cheese.</title>
        <authorList>
            <consortium name="US DOE Joint Genome Institute (JGI-PGF)"/>
            <person name="Walter F."/>
            <person name="Albersmeier A."/>
            <person name="Kalinowski J."/>
            <person name="Ruckert C."/>
        </authorList>
    </citation>
    <scope>NUCLEOTIDE SEQUENCE</scope>
    <source>
        <strain evidence="3">JCM 3276</strain>
    </source>
</reference>
<dbReference type="InterPro" id="IPR010982">
    <property type="entry name" value="Lambda_DNA-bd_dom_sf"/>
</dbReference>
<dbReference type="GO" id="GO:0003677">
    <property type="term" value="F:DNA binding"/>
    <property type="evidence" value="ECO:0007669"/>
    <property type="project" value="InterPro"/>
</dbReference>
<feature type="region of interest" description="Disordered" evidence="1">
    <location>
        <begin position="1"/>
        <end position="22"/>
    </location>
</feature>
<dbReference type="Proteomes" id="UP000660680">
    <property type="component" value="Unassembled WGS sequence"/>
</dbReference>
<sequence length="283" mass="32406">MSARYGILREMGGQRKPPQGRDRALGAQLRAVRVERTNLSLEQAAEAIGWSISTLSRVENGKRHITTEDMATVLAIYGVPRPLREQMVANARTGDQTGWWARDLPGMPHLNTLISKESDARQITSWAVSVIPGLLHTRHYSEAIMRADGLAGDQVEVRWAARQKRQEVLRKIDYTAFIHEHALRSAFGGREAFREQLEHLYAVYDRGIGVRIVRQHPAALLHSWMLMEFRRDSPVVYVELMRSAVFLYDEEVKPYQDIRAKIEQSAMSSADSRRFIGWMLERL</sequence>
<keyword evidence="4" id="KW-1185">Reference proteome</keyword>
<dbReference type="Pfam" id="PF13560">
    <property type="entry name" value="HTH_31"/>
    <property type="match status" value="1"/>
</dbReference>
<organism evidence="3 4">
    <name type="scientific">Actinokineospora fastidiosa</name>
    <dbReference type="NCBI Taxonomy" id="1816"/>
    <lineage>
        <taxon>Bacteria</taxon>
        <taxon>Bacillati</taxon>
        <taxon>Actinomycetota</taxon>
        <taxon>Actinomycetes</taxon>
        <taxon>Pseudonocardiales</taxon>
        <taxon>Pseudonocardiaceae</taxon>
        <taxon>Actinokineospora</taxon>
    </lineage>
</organism>
<dbReference type="SUPFAM" id="SSF47413">
    <property type="entry name" value="lambda repressor-like DNA-binding domains"/>
    <property type="match status" value="1"/>
</dbReference>
<dbReference type="InterPro" id="IPR043917">
    <property type="entry name" value="DUF5753"/>
</dbReference>
<evidence type="ECO:0000256" key="1">
    <source>
        <dbReference type="SAM" id="MobiDB-lite"/>
    </source>
</evidence>
<protein>
    <submittedName>
        <fullName evidence="3">Transcriptional regulator</fullName>
    </submittedName>
</protein>
<dbReference type="Pfam" id="PF19054">
    <property type="entry name" value="DUF5753"/>
    <property type="match status" value="1"/>
</dbReference>
<accession>A0A918GIZ4</accession>
<comment type="caution">
    <text evidence="3">The sequence shown here is derived from an EMBL/GenBank/DDBJ whole genome shotgun (WGS) entry which is preliminary data.</text>
</comment>
<dbReference type="AlphaFoldDB" id="A0A918GIZ4"/>
<feature type="domain" description="HTH cro/C1-type" evidence="2">
    <location>
        <begin position="29"/>
        <end position="84"/>
    </location>
</feature>
<dbReference type="Gene3D" id="1.10.260.40">
    <property type="entry name" value="lambda repressor-like DNA-binding domains"/>
    <property type="match status" value="1"/>
</dbReference>
<dbReference type="SMART" id="SM00530">
    <property type="entry name" value="HTH_XRE"/>
    <property type="match status" value="1"/>
</dbReference>